<name>A0AAT9GN31_9CREN</name>
<reference evidence="1" key="1">
    <citation type="submission" date="2024-03" db="EMBL/GenBank/DDBJ databases">
        <title>Complete genome sequence of Sulfurisphaera javensis strain KD-1.</title>
        <authorList>
            <person name="Sakai H."/>
            <person name="Nur N."/>
            <person name="Suwanto A."/>
            <person name="Kurosawa N."/>
        </authorList>
    </citation>
    <scope>NUCLEOTIDE SEQUENCE</scope>
    <source>
        <strain evidence="1">KD-1</strain>
    </source>
</reference>
<organism evidence="1">
    <name type="scientific">Sulfurisphaera javensis</name>
    <dbReference type="NCBI Taxonomy" id="2049879"/>
    <lineage>
        <taxon>Archaea</taxon>
        <taxon>Thermoproteota</taxon>
        <taxon>Thermoprotei</taxon>
        <taxon>Sulfolobales</taxon>
        <taxon>Sulfolobaceae</taxon>
        <taxon>Sulfurisphaera</taxon>
    </lineage>
</organism>
<evidence type="ECO:0000313" key="1">
    <source>
        <dbReference type="EMBL" id="BFH72232.1"/>
    </source>
</evidence>
<dbReference type="KEGG" id="sjv:SJAV_01760"/>
<proteinExistence type="predicted"/>
<dbReference type="EMBL" id="AP031322">
    <property type="protein sequence ID" value="BFH72232.1"/>
    <property type="molecule type" value="Genomic_DNA"/>
</dbReference>
<protein>
    <submittedName>
        <fullName evidence="1">Uncharacterized protein</fullName>
    </submittedName>
</protein>
<dbReference type="AlphaFoldDB" id="A0AAT9GN31"/>
<accession>A0AAT9GN31</accession>
<dbReference type="GeneID" id="92353110"/>
<sequence length="177" mass="20815">MKVEIHLNLLEFRNSISNYIFVENLDNGWNEIRGVEGEYFYKEFSGYAVLVSKDFPIDKGHIFERLKVDKLREILDQPGRVKYYMTLEILPEKLSTTEEDCLDEFPGIDIVNGLIKEFQYVREECCVKIVTPLLNIEKFDEALNNLIKAFQLYYSIIKMQEEVAITLARKFLAKDIK</sequence>
<gene>
    <name evidence="1" type="ORF">SJAV_01760</name>
</gene>
<dbReference type="RefSeq" id="WP_369610473.1">
    <property type="nucleotide sequence ID" value="NZ_AP031322.1"/>
</dbReference>